<name>A0A2M6WNJ7_9BACT</name>
<reference evidence="2" key="1">
    <citation type="submission" date="2017-09" db="EMBL/GenBank/DDBJ databases">
        <title>Depth-based differentiation of microbial function through sediment-hosted aquifers and enrichment of novel symbionts in the deep terrestrial subsurface.</title>
        <authorList>
            <person name="Probst A.J."/>
            <person name="Ladd B."/>
            <person name="Jarett J.K."/>
            <person name="Geller-Mcgrath D.E."/>
            <person name="Sieber C.M.K."/>
            <person name="Emerson J.B."/>
            <person name="Anantharaman K."/>
            <person name="Thomas B.C."/>
            <person name="Malmstrom R."/>
            <person name="Stieglmeier M."/>
            <person name="Klingl A."/>
            <person name="Woyke T."/>
            <person name="Ryan C.M."/>
            <person name="Banfield J.F."/>
        </authorList>
    </citation>
    <scope>NUCLEOTIDE SEQUENCE [LARGE SCALE GENOMIC DNA]</scope>
</reference>
<dbReference type="Proteomes" id="UP000228900">
    <property type="component" value="Unassembled WGS sequence"/>
</dbReference>
<organism evidence="1 2">
    <name type="scientific">Candidatus Falkowbacteria bacterium CG10_big_fil_rev_8_21_14_0_10_39_9</name>
    <dbReference type="NCBI Taxonomy" id="1974566"/>
    <lineage>
        <taxon>Bacteria</taxon>
        <taxon>Candidatus Falkowiibacteriota</taxon>
    </lineage>
</organism>
<dbReference type="AlphaFoldDB" id="A0A2M6WNJ7"/>
<proteinExistence type="predicted"/>
<gene>
    <name evidence="1" type="ORF">COT98_04280</name>
</gene>
<protein>
    <submittedName>
        <fullName evidence="1">Uncharacterized protein</fullName>
    </submittedName>
</protein>
<sequence>MTKSGQKRFDNLIQLVNARGVKILADKKQKYLEKLGNDCSVIRDQKKYSRNDLKIFLALLYWGEGNKTDKNLSFTNSDHQMVSVYL</sequence>
<accession>A0A2M6WNJ7</accession>
<evidence type="ECO:0000313" key="1">
    <source>
        <dbReference type="EMBL" id="PIT94326.1"/>
    </source>
</evidence>
<evidence type="ECO:0000313" key="2">
    <source>
        <dbReference type="Proteomes" id="UP000228900"/>
    </source>
</evidence>
<dbReference type="EMBL" id="PFAQ01000057">
    <property type="protein sequence ID" value="PIT94326.1"/>
    <property type="molecule type" value="Genomic_DNA"/>
</dbReference>
<comment type="caution">
    <text evidence="1">The sequence shown here is derived from an EMBL/GenBank/DDBJ whole genome shotgun (WGS) entry which is preliminary data.</text>
</comment>